<dbReference type="EMBL" id="JBHTBF010000003">
    <property type="protein sequence ID" value="MFC7318577.1"/>
    <property type="molecule type" value="Genomic_DNA"/>
</dbReference>
<gene>
    <name evidence="2" type="ORF">ACFQPE_17525</name>
</gene>
<protein>
    <submittedName>
        <fullName evidence="2">CopG family transcriptional regulator</fullName>
    </submittedName>
</protein>
<dbReference type="RefSeq" id="WP_276306582.1">
    <property type="nucleotide sequence ID" value="NZ_CP119993.1"/>
</dbReference>
<proteinExistence type="predicted"/>
<evidence type="ECO:0000313" key="3">
    <source>
        <dbReference type="Proteomes" id="UP001596547"/>
    </source>
</evidence>
<feature type="region of interest" description="Disordered" evidence="1">
    <location>
        <begin position="61"/>
        <end position="80"/>
    </location>
</feature>
<dbReference type="GeneID" id="79317235"/>
<dbReference type="AlphaFoldDB" id="A0ABD6AE96"/>
<evidence type="ECO:0000256" key="1">
    <source>
        <dbReference type="SAM" id="MobiDB-lite"/>
    </source>
</evidence>
<dbReference type="Pfam" id="PF23434">
    <property type="entry name" value="DUF7120"/>
    <property type="match status" value="1"/>
</dbReference>
<evidence type="ECO:0000313" key="2">
    <source>
        <dbReference type="EMBL" id="MFC7318577.1"/>
    </source>
</evidence>
<sequence length="80" mass="9236">MPTFELTIPDQIDGQLDRLVEQGEFLNREQAVEELLAMGVSVYDTTDDATDEIEEDLFTQVVDEQQDPAQLDEQRDERTF</sequence>
<accession>A0ABD6AE96</accession>
<dbReference type="InterPro" id="IPR055544">
    <property type="entry name" value="DUF7120"/>
</dbReference>
<name>A0ABD6AE96_9EURY</name>
<comment type="caution">
    <text evidence="2">The sequence shown here is derived from an EMBL/GenBank/DDBJ whole genome shotgun (WGS) entry which is preliminary data.</text>
</comment>
<keyword evidence="3" id="KW-1185">Reference proteome</keyword>
<reference evidence="2 3" key="1">
    <citation type="journal article" date="2019" name="Int. J. Syst. Evol. Microbiol.">
        <title>The Global Catalogue of Microorganisms (GCM) 10K type strain sequencing project: providing services to taxonomists for standard genome sequencing and annotation.</title>
        <authorList>
            <consortium name="The Broad Institute Genomics Platform"/>
            <consortium name="The Broad Institute Genome Sequencing Center for Infectious Disease"/>
            <person name="Wu L."/>
            <person name="Ma J."/>
        </authorList>
    </citation>
    <scope>NUCLEOTIDE SEQUENCE [LARGE SCALE GENOMIC DNA]</scope>
    <source>
        <strain evidence="2 3">PSR21</strain>
    </source>
</reference>
<organism evidence="2 3">
    <name type="scientific">Halomarina halobia</name>
    <dbReference type="NCBI Taxonomy" id="3033386"/>
    <lineage>
        <taxon>Archaea</taxon>
        <taxon>Methanobacteriati</taxon>
        <taxon>Methanobacteriota</taxon>
        <taxon>Stenosarchaea group</taxon>
        <taxon>Halobacteria</taxon>
        <taxon>Halobacteriales</taxon>
        <taxon>Natronomonadaceae</taxon>
        <taxon>Halomarina</taxon>
    </lineage>
</organism>
<dbReference type="Proteomes" id="UP001596547">
    <property type="component" value="Unassembled WGS sequence"/>
</dbReference>